<dbReference type="FunCoup" id="A0A6J2YTH1">
    <property type="interactions" value="663"/>
</dbReference>
<dbReference type="NCBIfam" id="TIGR00838">
    <property type="entry name" value="argH"/>
    <property type="match status" value="1"/>
</dbReference>
<keyword evidence="4" id="KW-1185">Reference proteome</keyword>
<dbReference type="SUPFAM" id="SSF48557">
    <property type="entry name" value="L-aspartase-like"/>
    <property type="match status" value="1"/>
</dbReference>
<dbReference type="FunFam" id="1.10.275.10:FF:000002">
    <property type="entry name" value="Argininosuccinate lyase"/>
    <property type="match status" value="1"/>
</dbReference>
<comment type="similarity">
    <text evidence="1">Belongs to the lyase 1 family. Argininosuccinate lyase subfamily.</text>
</comment>
<dbReference type="FunFam" id="1.20.200.10:FF:000015">
    <property type="entry name" value="argininosuccinate lyase isoform X2"/>
    <property type="match status" value="1"/>
</dbReference>
<proteinExistence type="inferred from homology"/>
<reference evidence="5" key="1">
    <citation type="submission" date="2025-08" db="UniProtKB">
        <authorList>
            <consortium name="RefSeq"/>
        </authorList>
    </citation>
    <scope>IDENTIFICATION</scope>
    <source>
        <tissue evidence="5">Gonads</tissue>
    </source>
</reference>
<accession>A0A6J2YTH1</accession>
<name>A0A6J2YTH1_SITOR</name>
<dbReference type="Gene3D" id="1.10.275.10">
    <property type="entry name" value="Fumarase/aspartase (N-terminal domain)"/>
    <property type="match status" value="1"/>
</dbReference>
<dbReference type="Proteomes" id="UP000504635">
    <property type="component" value="Unplaced"/>
</dbReference>
<dbReference type="HAMAP" id="MF_00006">
    <property type="entry name" value="Arg_succ_lyase"/>
    <property type="match status" value="1"/>
</dbReference>
<sequence length="472" mass="53603">MDSQENHKLWGGRFAGKTDPQLEKLNCSLDLDKRMYAEDIEGSKAYAQSLKHINLLTESEANSICEGLDKIKIEWGTNEFVIKPGEEDIHTTNERRLKEIIGEPATKLHVGRSRNDQVTTDMKLWLKSNLKNLQEKVCELIEVIVKRSLKEIDVIMPGYTHLQRAQPVRWSHYLLSHAWSLKNDCERLENNFGLLDVLPLGSGALAGNPLNIDRKKLAENLNFAQITENSMQAVSDRDFIADFLFWASMVGIHLSRLAEDLIIFSSKEFEFVTIAESYSTGSSLMPQKRNPDSLELIRGIGGSLFGQCCSFMMVLKSLPSTYNKDLQSDKEAMFTTFDKLQSILEVTTGTVRTLKVNDAKCKSALSFEMLATDIAYYLVRKSVPFRTAHHIAGKVVAEAEKKLVNICDLTLEELKEISPQFEIDIGRVWNYENSIEQYQAIGGTARSSVLDQIYKLDSWLEQKYHRNCTKES</sequence>
<protein>
    <submittedName>
        <fullName evidence="5">Argininosuccinate lyase</fullName>
    </submittedName>
</protein>
<dbReference type="Pfam" id="PF14698">
    <property type="entry name" value="ASL_C2"/>
    <property type="match status" value="1"/>
</dbReference>
<gene>
    <name evidence="5" type="primary">LOC115890517</name>
</gene>
<dbReference type="PROSITE" id="PS00163">
    <property type="entry name" value="FUMARATE_LYASES"/>
    <property type="match status" value="1"/>
</dbReference>
<organism evidence="4 5">
    <name type="scientific">Sitophilus oryzae</name>
    <name type="common">Rice weevil</name>
    <name type="synonym">Curculio oryzae</name>
    <dbReference type="NCBI Taxonomy" id="7048"/>
    <lineage>
        <taxon>Eukaryota</taxon>
        <taxon>Metazoa</taxon>
        <taxon>Ecdysozoa</taxon>
        <taxon>Arthropoda</taxon>
        <taxon>Hexapoda</taxon>
        <taxon>Insecta</taxon>
        <taxon>Pterygota</taxon>
        <taxon>Neoptera</taxon>
        <taxon>Endopterygota</taxon>
        <taxon>Coleoptera</taxon>
        <taxon>Polyphaga</taxon>
        <taxon>Cucujiformia</taxon>
        <taxon>Curculionidae</taxon>
        <taxon>Dryophthorinae</taxon>
        <taxon>Sitophilus</taxon>
    </lineage>
</organism>
<dbReference type="InterPro" id="IPR024083">
    <property type="entry name" value="Fumarase/histidase_N"/>
</dbReference>
<dbReference type="InterPro" id="IPR000362">
    <property type="entry name" value="Fumarate_lyase_fam"/>
</dbReference>
<dbReference type="InterPro" id="IPR029419">
    <property type="entry name" value="Arg_succ_lyase_C"/>
</dbReference>
<evidence type="ECO:0000313" key="4">
    <source>
        <dbReference type="Proteomes" id="UP000504635"/>
    </source>
</evidence>
<evidence type="ECO:0000259" key="3">
    <source>
        <dbReference type="Pfam" id="PF14698"/>
    </source>
</evidence>
<dbReference type="PRINTS" id="PR00149">
    <property type="entry name" value="FUMRATELYASE"/>
</dbReference>
<dbReference type="PRINTS" id="PR00145">
    <property type="entry name" value="ARGSUCLYASE"/>
</dbReference>
<dbReference type="InParanoid" id="A0A6J2YTH1"/>
<evidence type="ECO:0000313" key="5">
    <source>
        <dbReference type="RefSeq" id="XP_030766622.1"/>
    </source>
</evidence>
<keyword evidence="5" id="KW-0456">Lyase</keyword>
<evidence type="ECO:0000256" key="1">
    <source>
        <dbReference type="ARBA" id="ARBA00010755"/>
    </source>
</evidence>
<evidence type="ECO:0000259" key="2">
    <source>
        <dbReference type="Pfam" id="PF00206"/>
    </source>
</evidence>
<dbReference type="OrthoDB" id="2561043at2759"/>
<dbReference type="Pfam" id="PF00206">
    <property type="entry name" value="Lyase_1"/>
    <property type="match status" value="1"/>
</dbReference>
<dbReference type="InterPro" id="IPR022761">
    <property type="entry name" value="Fumarate_lyase_N"/>
</dbReference>
<dbReference type="PANTHER" id="PTHR43814:SF1">
    <property type="entry name" value="ARGININOSUCCINATE LYASE"/>
    <property type="match status" value="1"/>
</dbReference>
<dbReference type="GO" id="GO:0042450">
    <property type="term" value="P:L-arginine biosynthetic process via ornithine"/>
    <property type="evidence" value="ECO:0007669"/>
    <property type="project" value="InterPro"/>
</dbReference>
<dbReference type="InterPro" id="IPR009049">
    <property type="entry name" value="Argininosuccinate_lyase"/>
</dbReference>
<dbReference type="AlphaFoldDB" id="A0A6J2YTH1"/>
<dbReference type="KEGG" id="soy:115890517"/>
<dbReference type="Gene3D" id="1.10.40.30">
    <property type="entry name" value="Fumarase/aspartase (C-terminal domain)"/>
    <property type="match status" value="1"/>
</dbReference>
<dbReference type="GO" id="GO:0005829">
    <property type="term" value="C:cytosol"/>
    <property type="evidence" value="ECO:0007669"/>
    <property type="project" value="TreeGrafter"/>
</dbReference>
<dbReference type="CDD" id="cd01359">
    <property type="entry name" value="Argininosuccinate_lyase"/>
    <property type="match status" value="1"/>
</dbReference>
<dbReference type="GO" id="GO:0004056">
    <property type="term" value="F:argininosuccinate lyase activity"/>
    <property type="evidence" value="ECO:0007669"/>
    <property type="project" value="InterPro"/>
</dbReference>
<feature type="domain" description="Fumarate lyase N-terminal" evidence="2">
    <location>
        <begin position="12"/>
        <end position="306"/>
    </location>
</feature>
<dbReference type="PANTHER" id="PTHR43814">
    <property type="entry name" value="ARGININOSUCCINATE LYASE"/>
    <property type="match status" value="1"/>
</dbReference>
<dbReference type="RefSeq" id="XP_030766622.1">
    <property type="nucleotide sequence ID" value="XM_030910762.1"/>
</dbReference>
<dbReference type="InterPro" id="IPR008948">
    <property type="entry name" value="L-Aspartase-like"/>
</dbReference>
<dbReference type="GeneID" id="115890517"/>
<dbReference type="FunFam" id="1.10.40.30:FF:000001">
    <property type="entry name" value="Argininosuccinate lyase"/>
    <property type="match status" value="1"/>
</dbReference>
<dbReference type="Gene3D" id="1.20.200.10">
    <property type="entry name" value="Fumarase/aspartase (Central domain)"/>
    <property type="match status" value="1"/>
</dbReference>
<feature type="domain" description="Argininosuccinate lyase C-terminal" evidence="3">
    <location>
        <begin position="369"/>
        <end position="436"/>
    </location>
</feature>
<dbReference type="InterPro" id="IPR020557">
    <property type="entry name" value="Fumarate_lyase_CS"/>
</dbReference>